<accession>A0ABT9ZXX5</accession>
<organism evidence="1 2">
    <name type="scientific">Evansella vedderi</name>
    <dbReference type="NCBI Taxonomy" id="38282"/>
    <lineage>
        <taxon>Bacteria</taxon>
        <taxon>Bacillati</taxon>
        <taxon>Bacillota</taxon>
        <taxon>Bacilli</taxon>
        <taxon>Bacillales</taxon>
        <taxon>Bacillaceae</taxon>
        <taxon>Evansella</taxon>
    </lineage>
</organism>
<comment type="caution">
    <text evidence="1">The sequence shown here is derived from an EMBL/GenBank/DDBJ whole genome shotgun (WGS) entry which is preliminary data.</text>
</comment>
<reference evidence="1 2" key="1">
    <citation type="submission" date="2023-07" db="EMBL/GenBank/DDBJ databases">
        <title>Genomic Encyclopedia of Type Strains, Phase IV (KMG-IV): sequencing the most valuable type-strain genomes for metagenomic binning, comparative biology and taxonomic classification.</title>
        <authorList>
            <person name="Goeker M."/>
        </authorList>
    </citation>
    <scope>NUCLEOTIDE SEQUENCE [LARGE SCALE GENOMIC DNA]</scope>
    <source>
        <strain evidence="1 2">DSM 9768</strain>
    </source>
</reference>
<proteinExistence type="predicted"/>
<dbReference type="RefSeq" id="WP_307326777.1">
    <property type="nucleotide sequence ID" value="NZ_JAUSUG010000012.1"/>
</dbReference>
<keyword evidence="2" id="KW-1185">Reference proteome</keyword>
<dbReference type="Proteomes" id="UP001230005">
    <property type="component" value="Unassembled WGS sequence"/>
</dbReference>
<protein>
    <submittedName>
        <fullName evidence="1">Uncharacterized protein</fullName>
    </submittedName>
</protein>
<name>A0ABT9ZXX5_9BACI</name>
<evidence type="ECO:0000313" key="2">
    <source>
        <dbReference type="Proteomes" id="UP001230005"/>
    </source>
</evidence>
<evidence type="ECO:0000313" key="1">
    <source>
        <dbReference type="EMBL" id="MDQ0255699.1"/>
    </source>
</evidence>
<dbReference type="EMBL" id="JAUSUG010000012">
    <property type="protein sequence ID" value="MDQ0255699.1"/>
    <property type="molecule type" value="Genomic_DNA"/>
</dbReference>
<sequence>MAKYKRKRIVVDAVRITRPITIETSKGTMKGNPGDFLITDKNGEQYPCESELFYEMYEPVKGYVNVKSFMGKSWRKLKQKIKENEPKPRKLKNPTEE</sequence>
<gene>
    <name evidence="1" type="ORF">J2S74_003081</name>
</gene>